<dbReference type="EMBL" id="SNRY01004755">
    <property type="protein sequence ID" value="KAA6316789.1"/>
    <property type="molecule type" value="Genomic_DNA"/>
</dbReference>
<accession>A0A5J4Q6Q5</accession>
<organism evidence="1">
    <name type="scientific">termite gut metagenome</name>
    <dbReference type="NCBI Taxonomy" id="433724"/>
    <lineage>
        <taxon>unclassified sequences</taxon>
        <taxon>metagenomes</taxon>
        <taxon>organismal metagenomes</taxon>
    </lineage>
</organism>
<gene>
    <name evidence="1" type="ORF">EZS27_032956</name>
</gene>
<sequence length="54" mass="6097">MIKKLLFIYFALFVDSLIVFAQSDSLHLTLDEVTVTSTRAQVNRNDVPITISVI</sequence>
<dbReference type="AlphaFoldDB" id="A0A5J4Q6Q5"/>
<feature type="non-terminal residue" evidence="1">
    <location>
        <position position="54"/>
    </location>
</feature>
<protein>
    <submittedName>
        <fullName evidence="1">Uncharacterized protein</fullName>
    </submittedName>
</protein>
<reference evidence="1" key="1">
    <citation type="submission" date="2019-03" db="EMBL/GenBank/DDBJ databases">
        <title>Single cell metagenomics reveals metabolic interactions within the superorganism composed of flagellate Streblomastix strix and complex community of Bacteroidetes bacteria on its surface.</title>
        <authorList>
            <person name="Treitli S.C."/>
            <person name="Kolisko M."/>
            <person name="Husnik F."/>
            <person name="Keeling P."/>
            <person name="Hampl V."/>
        </authorList>
    </citation>
    <scope>NUCLEOTIDE SEQUENCE</scope>
    <source>
        <strain evidence="1">STM</strain>
    </source>
</reference>
<proteinExistence type="predicted"/>
<evidence type="ECO:0000313" key="1">
    <source>
        <dbReference type="EMBL" id="KAA6316789.1"/>
    </source>
</evidence>
<comment type="caution">
    <text evidence="1">The sequence shown here is derived from an EMBL/GenBank/DDBJ whole genome shotgun (WGS) entry which is preliminary data.</text>
</comment>
<name>A0A5J4Q6Q5_9ZZZZ</name>